<evidence type="ECO:0000313" key="2">
    <source>
        <dbReference type="Proteomes" id="UP001457282"/>
    </source>
</evidence>
<dbReference type="GO" id="GO:1900034">
    <property type="term" value="P:regulation of cellular response to heat"/>
    <property type="evidence" value="ECO:0007669"/>
    <property type="project" value="InterPro"/>
</dbReference>
<accession>A0AAW1W520</accession>
<dbReference type="EMBL" id="JBEDUW010000006">
    <property type="protein sequence ID" value="KAK9919572.1"/>
    <property type="molecule type" value="Genomic_DNA"/>
</dbReference>
<name>A0AAW1W520_RUBAR</name>
<reference evidence="1 2" key="1">
    <citation type="journal article" date="2023" name="G3 (Bethesda)">
        <title>A chromosome-length genome assembly and annotation of blackberry (Rubus argutus, cv. 'Hillquist').</title>
        <authorList>
            <person name="Bruna T."/>
            <person name="Aryal R."/>
            <person name="Dudchenko O."/>
            <person name="Sargent D.J."/>
            <person name="Mead D."/>
            <person name="Buti M."/>
            <person name="Cavallini A."/>
            <person name="Hytonen T."/>
            <person name="Andres J."/>
            <person name="Pham M."/>
            <person name="Weisz D."/>
            <person name="Mascagni F."/>
            <person name="Usai G."/>
            <person name="Natali L."/>
            <person name="Bassil N."/>
            <person name="Fernandez G.E."/>
            <person name="Lomsadze A."/>
            <person name="Armour M."/>
            <person name="Olukolu B."/>
            <person name="Poorten T."/>
            <person name="Britton C."/>
            <person name="Davik J."/>
            <person name="Ashrafi H."/>
            <person name="Aiden E.L."/>
            <person name="Borodovsky M."/>
            <person name="Worthington M."/>
        </authorList>
    </citation>
    <scope>NUCLEOTIDE SEQUENCE [LARGE SCALE GENOMIC DNA]</scope>
    <source>
        <strain evidence="1">PI 553951</strain>
    </source>
</reference>
<dbReference type="Proteomes" id="UP001457282">
    <property type="component" value="Unassembled WGS sequence"/>
</dbReference>
<dbReference type="InterPro" id="IPR039313">
    <property type="entry name" value="HIT4"/>
</dbReference>
<proteinExistence type="predicted"/>
<sequence length="306" mass="35347">MKRKAMKVLRELEVEAVPQPQRKRVKPQPAEYLEELRLESLWKAAFPVGTPRSKLDSPLYHSFKWDFSNLEQALEEGGKLYKKNSKVYIFGATEEAIVKQVMVVLIPVVVAVVSASPPSNELGLIENEGEVEEIIPMKRLKMDWSPYVPLDKAGPEIFVLRCMQRRAALKHKLVKGNGDLVKYEYAVPYLDPAAQVMHREVEYVQEEEEEYFSANDDQLEELYFSGEDEGQVIEEDHVKVEEEAKRDNISYQIREGRGGGRRRSLENMSMRIYKFYPIQTADSTPDISEVKNAFVNRYYGRAHEIL</sequence>
<comment type="caution">
    <text evidence="1">The sequence shown here is derived from an EMBL/GenBank/DDBJ whole genome shotgun (WGS) entry which is preliminary data.</text>
</comment>
<organism evidence="1 2">
    <name type="scientific">Rubus argutus</name>
    <name type="common">Southern blackberry</name>
    <dbReference type="NCBI Taxonomy" id="59490"/>
    <lineage>
        <taxon>Eukaryota</taxon>
        <taxon>Viridiplantae</taxon>
        <taxon>Streptophyta</taxon>
        <taxon>Embryophyta</taxon>
        <taxon>Tracheophyta</taxon>
        <taxon>Spermatophyta</taxon>
        <taxon>Magnoliopsida</taxon>
        <taxon>eudicotyledons</taxon>
        <taxon>Gunneridae</taxon>
        <taxon>Pentapetalae</taxon>
        <taxon>rosids</taxon>
        <taxon>fabids</taxon>
        <taxon>Rosales</taxon>
        <taxon>Rosaceae</taxon>
        <taxon>Rosoideae</taxon>
        <taxon>Rosoideae incertae sedis</taxon>
        <taxon>Rubus</taxon>
    </lineage>
</organism>
<dbReference type="AlphaFoldDB" id="A0AAW1W520"/>
<protein>
    <submittedName>
        <fullName evidence="1">Uncharacterized protein</fullName>
    </submittedName>
</protein>
<dbReference type="PANTHER" id="PTHR33704">
    <property type="entry name" value="PROTEIN HEAT INTOLERANT 4-RELATED"/>
    <property type="match status" value="1"/>
</dbReference>
<keyword evidence="2" id="KW-1185">Reference proteome</keyword>
<gene>
    <name evidence="1" type="ORF">M0R45_028161</name>
</gene>
<evidence type="ECO:0000313" key="1">
    <source>
        <dbReference type="EMBL" id="KAK9919572.1"/>
    </source>
</evidence>
<dbReference type="PANTHER" id="PTHR33704:SF1">
    <property type="entry name" value="PROTEIN HEAT INTOLERANT 4-RELATED"/>
    <property type="match status" value="1"/>
</dbReference>